<dbReference type="EMBL" id="LCRX01000009">
    <property type="protein sequence ID" value="KKW42268.1"/>
    <property type="molecule type" value="Genomic_DNA"/>
</dbReference>
<protein>
    <submittedName>
        <fullName evidence="1">Uncharacterized protein</fullName>
    </submittedName>
</protein>
<reference evidence="1 2" key="1">
    <citation type="journal article" date="2015" name="Nature">
        <title>rRNA introns, odd ribosomes, and small enigmatic genomes across a large radiation of phyla.</title>
        <authorList>
            <person name="Brown C.T."/>
            <person name="Hug L.A."/>
            <person name="Thomas B.C."/>
            <person name="Sharon I."/>
            <person name="Castelle C.J."/>
            <person name="Singh A."/>
            <person name="Wilkins M.J."/>
            <person name="Williams K.H."/>
            <person name="Banfield J.F."/>
        </authorList>
    </citation>
    <scope>NUCLEOTIDE SEQUENCE [LARGE SCALE GENOMIC DNA]</scope>
</reference>
<comment type="caution">
    <text evidence="1">The sequence shown here is derived from an EMBL/GenBank/DDBJ whole genome shotgun (WGS) entry which is preliminary data.</text>
</comment>
<gene>
    <name evidence="1" type="ORF">UY92_C0009G0072</name>
</gene>
<proteinExistence type="predicted"/>
<organism evidence="1 2">
    <name type="scientific">Candidatus Magasanikbacteria bacterium GW2011_GWA2_56_11</name>
    <dbReference type="NCBI Taxonomy" id="1619044"/>
    <lineage>
        <taxon>Bacteria</taxon>
        <taxon>Candidatus Magasanikiibacteriota</taxon>
    </lineage>
</organism>
<sequence length="74" mass="8278">MITIVIGLSTIEGTPERIGKLLRTHVRENGRFSGLRITLELPGSTRIDGICRGRELLALARQITCHRRREARAA</sequence>
<dbReference type="Proteomes" id="UP000033870">
    <property type="component" value="Unassembled WGS sequence"/>
</dbReference>
<evidence type="ECO:0000313" key="1">
    <source>
        <dbReference type="EMBL" id="KKW42268.1"/>
    </source>
</evidence>
<accession>A0A0G1YFQ6</accession>
<dbReference type="STRING" id="1619044.UY92_C0009G0072"/>
<name>A0A0G1YFQ6_9BACT</name>
<dbReference type="AlphaFoldDB" id="A0A0G1YFQ6"/>
<evidence type="ECO:0000313" key="2">
    <source>
        <dbReference type="Proteomes" id="UP000033870"/>
    </source>
</evidence>